<dbReference type="SUPFAM" id="SSF57667">
    <property type="entry name" value="beta-beta-alpha zinc fingers"/>
    <property type="match status" value="2"/>
</dbReference>
<feature type="domain" description="C2H2-type" evidence="9">
    <location>
        <begin position="18"/>
        <end position="48"/>
    </location>
</feature>
<dbReference type="EMBL" id="JBFXLR010000066">
    <property type="protein sequence ID" value="KAL2840344.1"/>
    <property type="molecule type" value="Genomic_DNA"/>
</dbReference>
<feature type="compositionally biased region" description="Basic residues" evidence="8">
    <location>
        <begin position="82"/>
        <end position="96"/>
    </location>
</feature>
<dbReference type="SUPFAM" id="SSF53098">
    <property type="entry name" value="Ribonuclease H-like"/>
    <property type="match status" value="1"/>
</dbReference>
<keyword evidence="1" id="KW-0540">Nuclease</keyword>
<dbReference type="SMART" id="SM00355">
    <property type="entry name" value="ZnF_C2H2"/>
    <property type="match status" value="2"/>
</dbReference>
<evidence type="ECO:0000256" key="6">
    <source>
        <dbReference type="ARBA" id="ARBA00022839"/>
    </source>
</evidence>
<dbReference type="InterPro" id="IPR047021">
    <property type="entry name" value="REXO1/3/4-like"/>
</dbReference>
<name>A0ABR4JL95_9EURO</name>
<evidence type="ECO:0000256" key="8">
    <source>
        <dbReference type="SAM" id="MobiDB-lite"/>
    </source>
</evidence>
<evidence type="ECO:0000256" key="7">
    <source>
        <dbReference type="PROSITE-ProRule" id="PRU00042"/>
    </source>
</evidence>
<dbReference type="Proteomes" id="UP001610444">
    <property type="component" value="Unassembled WGS sequence"/>
</dbReference>
<proteinExistence type="predicted"/>
<sequence length="575" mass="62533">MSKGQQATKADPAKSGRFYCHTCQRRFIDANALRMHCRSSKMHQQGKPAPSASVPSANRSNIPTTTQVHLCTLCDKRFKNKAALRKHKKDSPKHAKVSGGSRGTSSGTTRGPILTLNDGSLTGVKADPLEPVEEYEGTDDDTKEALRSLQNLLLNEPYTSFVRGNPDIWTALANSFPAAGSGYDYKEGLSVSPFHTDPVDTDDYATVARLSAAPQGEDAIPQITKVNPEIPAPWSSIPVSERGAVLGALQAQSHSIDCLATEHYWTERPSATHIDMTRKCNNCGAAERKLTSDATESLCCFHPAKKPFERGIIRGRGTGVPKAARCVNCSKLGPSGGCIVSPTHDFAAPDAKVSEMAPAPGYNPSAREAVVLDCEMVGVLGANHRESSEVVRMSAVDFLSGEVLLDTYVSPQGQVISWRTKFSGVNASVLRAKKREGKVVDGWRAARDLLWRVIDTRTVLIGHSLNNDLGVLGMVHTRIVDSAIMTRLAVGEDCQRHWALKILVKQFLDRDIQTGNDGHDCLEDTFAAREVVLWCLRSPSKLQAWAAEERKIMAEKKRAKKACAAEDMEAKPPGI</sequence>
<evidence type="ECO:0000256" key="1">
    <source>
        <dbReference type="ARBA" id="ARBA00022722"/>
    </source>
</evidence>
<dbReference type="PANTHER" id="PTHR12801">
    <property type="entry name" value="RNA EXONUCLEASE REXO1 / RECO3 FAMILY MEMBER-RELATED"/>
    <property type="match status" value="1"/>
</dbReference>
<evidence type="ECO:0000256" key="2">
    <source>
        <dbReference type="ARBA" id="ARBA00022723"/>
    </source>
</evidence>
<feature type="region of interest" description="Disordered" evidence="8">
    <location>
        <begin position="38"/>
        <end position="61"/>
    </location>
</feature>
<evidence type="ECO:0000256" key="5">
    <source>
        <dbReference type="ARBA" id="ARBA00022833"/>
    </source>
</evidence>
<dbReference type="SMART" id="SM00479">
    <property type="entry name" value="EXOIII"/>
    <property type="match status" value="1"/>
</dbReference>
<dbReference type="InterPro" id="IPR036236">
    <property type="entry name" value="Znf_C2H2_sf"/>
</dbReference>
<accession>A0ABR4JL95</accession>
<reference evidence="10 11" key="1">
    <citation type="submission" date="2024-07" db="EMBL/GenBank/DDBJ databases">
        <title>Section-level genome sequencing and comparative genomics of Aspergillus sections Usti and Cavernicolus.</title>
        <authorList>
            <consortium name="Lawrence Berkeley National Laboratory"/>
            <person name="Nybo J.L."/>
            <person name="Vesth T.C."/>
            <person name="Theobald S."/>
            <person name="Frisvad J.C."/>
            <person name="Larsen T.O."/>
            <person name="Kjaerboelling I."/>
            <person name="Rothschild-Mancinelli K."/>
            <person name="Lyhne E.K."/>
            <person name="Kogle M.E."/>
            <person name="Barry K."/>
            <person name="Clum A."/>
            <person name="Na H."/>
            <person name="Ledsgaard L."/>
            <person name="Lin J."/>
            <person name="Lipzen A."/>
            <person name="Kuo A."/>
            <person name="Riley R."/>
            <person name="Mondo S."/>
            <person name="LaButti K."/>
            <person name="Haridas S."/>
            <person name="Pangalinan J."/>
            <person name="Salamov A.A."/>
            <person name="Simmons B.A."/>
            <person name="Magnuson J.K."/>
            <person name="Chen J."/>
            <person name="Drula E."/>
            <person name="Henrissat B."/>
            <person name="Wiebenga A."/>
            <person name="Lubbers R.J."/>
            <person name="Gomes A.C."/>
            <person name="Macurrencykelacurrency M.R."/>
            <person name="Stajich J."/>
            <person name="Grigoriev I.V."/>
            <person name="Mortensen U.H."/>
            <person name="De vries R.P."/>
            <person name="Baker S.E."/>
            <person name="Andersen M.R."/>
        </authorList>
    </citation>
    <scope>NUCLEOTIDE SEQUENCE [LARGE SCALE GENOMIC DNA]</scope>
    <source>
        <strain evidence="10 11">CBS 756.74</strain>
    </source>
</reference>
<dbReference type="InterPro" id="IPR013520">
    <property type="entry name" value="Ribonucl_H"/>
</dbReference>
<protein>
    <recommendedName>
        <fullName evidence="9">C2H2-type domain-containing protein</fullName>
    </recommendedName>
</protein>
<dbReference type="RefSeq" id="XP_070893995.1">
    <property type="nucleotide sequence ID" value="XM_071048646.1"/>
</dbReference>
<gene>
    <name evidence="10" type="ORF">BJX68DRAFT_279018</name>
</gene>
<evidence type="ECO:0000256" key="3">
    <source>
        <dbReference type="ARBA" id="ARBA00022771"/>
    </source>
</evidence>
<evidence type="ECO:0000313" key="11">
    <source>
        <dbReference type="Proteomes" id="UP001610444"/>
    </source>
</evidence>
<dbReference type="Gene3D" id="3.30.420.10">
    <property type="entry name" value="Ribonuclease H-like superfamily/Ribonuclease H"/>
    <property type="match status" value="1"/>
</dbReference>
<keyword evidence="3 7" id="KW-0863">Zinc-finger</keyword>
<dbReference type="PANTHER" id="PTHR12801:SF114">
    <property type="entry name" value="EXONUCLEASE, PUTATIVE (AFU_ORTHOLOGUE AFUA_7G00870)-RELATED"/>
    <property type="match status" value="1"/>
</dbReference>
<evidence type="ECO:0000259" key="9">
    <source>
        <dbReference type="PROSITE" id="PS50157"/>
    </source>
</evidence>
<dbReference type="PROSITE" id="PS50157">
    <property type="entry name" value="ZINC_FINGER_C2H2_2"/>
    <property type="match status" value="2"/>
</dbReference>
<dbReference type="Gene3D" id="3.30.160.60">
    <property type="entry name" value="Classic Zinc Finger"/>
    <property type="match status" value="1"/>
</dbReference>
<keyword evidence="11" id="KW-1185">Reference proteome</keyword>
<dbReference type="InterPro" id="IPR022755">
    <property type="entry name" value="Znf_C2H2_jaz"/>
</dbReference>
<dbReference type="Pfam" id="PF00929">
    <property type="entry name" value="RNase_T"/>
    <property type="match status" value="1"/>
</dbReference>
<dbReference type="InterPro" id="IPR012337">
    <property type="entry name" value="RNaseH-like_sf"/>
</dbReference>
<feature type="domain" description="C2H2-type" evidence="9">
    <location>
        <begin position="69"/>
        <end position="95"/>
    </location>
</feature>
<dbReference type="Pfam" id="PF12171">
    <property type="entry name" value="zf-C2H2_jaz"/>
    <property type="match status" value="1"/>
</dbReference>
<keyword evidence="4" id="KW-0378">Hydrolase</keyword>
<keyword evidence="2" id="KW-0479">Metal-binding</keyword>
<dbReference type="GeneID" id="98163810"/>
<keyword evidence="5" id="KW-0862">Zinc</keyword>
<organism evidence="10 11">
    <name type="scientific">Aspergillus pseudodeflectus</name>
    <dbReference type="NCBI Taxonomy" id="176178"/>
    <lineage>
        <taxon>Eukaryota</taxon>
        <taxon>Fungi</taxon>
        <taxon>Dikarya</taxon>
        <taxon>Ascomycota</taxon>
        <taxon>Pezizomycotina</taxon>
        <taxon>Eurotiomycetes</taxon>
        <taxon>Eurotiomycetidae</taxon>
        <taxon>Eurotiales</taxon>
        <taxon>Aspergillaceae</taxon>
        <taxon>Aspergillus</taxon>
        <taxon>Aspergillus subgen. Nidulantes</taxon>
    </lineage>
</organism>
<comment type="caution">
    <text evidence="10">The sequence shown here is derived from an EMBL/GenBank/DDBJ whole genome shotgun (WGS) entry which is preliminary data.</text>
</comment>
<feature type="region of interest" description="Disordered" evidence="8">
    <location>
        <begin position="82"/>
        <end position="126"/>
    </location>
</feature>
<dbReference type="Pfam" id="PF12874">
    <property type="entry name" value="zf-met"/>
    <property type="match status" value="1"/>
</dbReference>
<dbReference type="InterPro" id="IPR013087">
    <property type="entry name" value="Znf_C2H2_type"/>
</dbReference>
<dbReference type="CDD" id="cd06137">
    <property type="entry name" value="DEDDh_RNase"/>
    <property type="match status" value="1"/>
</dbReference>
<evidence type="ECO:0000256" key="4">
    <source>
        <dbReference type="ARBA" id="ARBA00022801"/>
    </source>
</evidence>
<keyword evidence="6" id="KW-0269">Exonuclease</keyword>
<evidence type="ECO:0000313" key="10">
    <source>
        <dbReference type="EMBL" id="KAL2840344.1"/>
    </source>
</evidence>
<dbReference type="InterPro" id="IPR036397">
    <property type="entry name" value="RNaseH_sf"/>
</dbReference>